<dbReference type="EMBL" id="LNIX01000024">
    <property type="protein sequence ID" value="OXA42873.1"/>
    <property type="molecule type" value="Genomic_DNA"/>
</dbReference>
<evidence type="ECO:0000313" key="3">
    <source>
        <dbReference type="EMBL" id="OXA42873.1"/>
    </source>
</evidence>
<evidence type="ECO:0000259" key="2">
    <source>
        <dbReference type="Pfam" id="PF16064"/>
    </source>
</evidence>
<sequence>MPDSLKFSILQIDVKGTKLVEIVPLSWIDETEKVVCWPPPAKLKSLSKKGSSLPLPSWRQQNFEKILGKYASWEIACEKLKVAEETSNIESDSDSGEEEEGDIAVVPPSVTLDSEATPPNHPLDSEVQLVNEEGGAILLTSSQEIQDLKKLILGFQKQCFEILERQNIDIKDIKSVLHNLKATNGDGPTADFSVIPTHPLNNKEELDILENWIRDAKANRDTLIDYLALTGGKTPQKNVRKLYKKFFVFSFARQINWTGKGGKISLKPLEFLGVVKEAVRRKHSTATDDDIESVSKDYFRFLKDVVIQTFPFGTPTSKPTEKPTTSTPKAEKRSREQAITPSPTATQKSHKTSESVDNSFESCGGDQERKSTSEEDCDSDMAPVDPALLEAIKQVVERIAKPIRDELRALTQICTGSSENLKKRIDSIEKKEREKNLIIYGIKKDPKENVESKLKALEDEIWKKIGMASVLVDDVFRIGKKDPAKPRALLVKLVRKVDRDLTMIKKKALGKTSPVLVRKDQSPEERTRDYKLREHFRSLKARDKDLTMFINEGGKMTTWKAGQFYQQFTYDSTEGIKQI</sequence>
<keyword evidence="3" id="KW-0436">Ligase</keyword>
<dbReference type="InterPro" id="IPR032071">
    <property type="entry name" value="DUF4806"/>
</dbReference>
<evidence type="ECO:0000256" key="1">
    <source>
        <dbReference type="SAM" id="MobiDB-lite"/>
    </source>
</evidence>
<proteinExistence type="predicted"/>
<gene>
    <name evidence="3" type="ORF">Fcan01_22291</name>
</gene>
<dbReference type="AlphaFoldDB" id="A0A226DCJ4"/>
<name>A0A226DCJ4_FOLCA</name>
<feature type="domain" description="DUF4806" evidence="2">
    <location>
        <begin position="198"/>
        <end position="270"/>
    </location>
</feature>
<comment type="caution">
    <text evidence="3">The sequence shown here is derived from an EMBL/GenBank/DDBJ whole genome shotgun (WGS) entry which is preliminary data.</text>
</comment>
<dbReference type="Proteomes" id="UP000198287">
    <property type="component" value="Unassembled WGS sequence"/>
</dbReference>
<dbReference type="GO" id="GO:0016874">
    <property type="term" value="F:ligase activity"/>
    <property type="evidence" value="ECO:0007669"/>
    <property type="project" value="UniProtKB-KW"/>
</dbReference>
<feature type="compositionally biased region" description="Low complexity" evidence="1">
    <location>
        <begin position="314"/>
        <end position="328"/>
    </location>
</feature>
<keyword evidence="4" id="KW-1185">Reference proteome</keyword>
<organism evidence="3 4">
    <name type="scientific">Folsomia candida</name>
    <name type="common">Springtail</name>
    <dbReference type="NCBI Taxonomy" id="158441"/>
    <lineage>
        <taxon>Eukaryota</taxon>
        <taxon>Metazoa</taxon>
        <taxon>Ecdysozoa</taxon>
        <taxon>Arthropoda</taxon>
        <taxon>Hexapoda</taxon>
        <taxon>Collembola</taxon>
        <taxon>Entomobryomorpha</taxon>
        <taxon>Isotomoidea</taxon>
        <taxon>Isotomidae</taxon>
        <taxon>Proisotominae</taxon>
        <taxon>Folsomia</taxon>
    </lineage>
</organism>
<dbReference type="OMA" id="MFINEGG"/>
<evidence type="ECO:0000313" key="4">
    <source>
        <dbReference type="Proteomes" id="UP000198287"/>
    </source>
</evidence>
<feature type="region of interest" description="Disordered" evidence="1">
    <location>
        <begin position="312"/>
        <end position="381"/>
    </location>
</feature>
<dbReference type="Pfam" id="PF16064">
    <property type="entry name" value="DUF4806"/>
    <property type="match status" value="1"/>
</dbReference>
<reference evidence="3 4" key="1">
    <citation type="submission" date="2015-12" db="EMBL/GenBank/DDBJ databases">
        <title>The genome of Folsomia candida.</title>
        <authorList>
            <person name="Faddeeva A."/>
            <person name="Derks M.F."/>
            <person name="Anvar Y."/>
            <person name="Smit S."/>
            <person name="Van Straalen N."/>
            <person name="Roelofs D."/>
        </authorList>
    </citation>
    <scope>NUCLEOTIDE SEQUENCE [LARGE SCALE GENOMIC DNA]</scope>
    <source>
        <strain evidence="3 4">VU population</strain>
        <tissue evidence="3">Whole body</tissue>
    </source>
</reference>
<feature type="compositionally biased region" description="Polar residues" evidence="1">
    <location>
        <begin position="337"/>
        <end position="347"/>
    </location>
</feature>
<accession>A0A226DCJ4</accession>
<protein>
    <submittedName>
        <fullName evidence="3">Phenylalanine--tRNA ligase beta subunit</fullName>
    </submittedName>
</protein>
<dbReference type="OrthoDB" id="10071708at2759"/>